<evidence type="ECO:0000313" key="1">
    <source>
        <dbReference type="EMBL" id="CAH3187409.1"/>
    </source>
</evidence>
<feature type="non-terminal residue" evidence="1">
    <location>
        <position position="1"/>
    </location>
</feature>
<dbReference type="EMBL" id="CALNXK010000541">
    <property type="protein sequence ID" value="CAH3187409.1"/>
    <property type="molecule type" value="Genomic_DNA"/>
</dbReference>
<comment type="caution">
    <text evidence="1">The sequence shown here is derived from an EMBL/GenBank/DDBJ whole genome shotgun (WGS) entry which is preliminary data.</text>
</comment>
<protein>
    <recommendedName>
        <fullName evidence="3">Core-binding (CB) domain-containing protein</fullName>
    </recommendedName>
</protein>
<accession>A0ABN8S8Z6</accession>
<keyword evidence="2" id="KW-1185">Reference proteome</keyword>
<organism evidence="1 2">
    <name type="scientific">Porites lobata</name>
    <dbReference type="NCBI Taxonomy" id="104759"/>
    <lineage>
        <taxon>Eukaryota</taxon>
        <taxon>Metazoa</taxon>
        <taxon>Cnidaria</taxon>
        <taxon>Anthozoa</taxon>
        <taxon>Hexacorallia</taxon>
        <taxon>Scleractinia</taxon>
        <taxon>Fungiina</taxon>
        <taxon>Poritidae</taxon>
        <taxon>Porites</taxon>
    </lineage>
</organism>
<dbReference type="Proteomes" id="UP001159405">
    <property type="component" value="Unassembled WGS sequence"/>
</dbReference>
<name>A0ABN8S8Z6_9CNID</name>
<sequence length="196" mass="22397">ISSLTHILITFPLHPLRICGIPSPATETNPEPTQKVRNVDFTRFPEISSKEIEELKAVVIKRNTSNSTEQWINIFKSWCQSWHPENVNIETMAPEELDNILSKFYAKVKKRKLDLEVARSTDAYVEDFIIRQQEEGREVVQFQEGPTKTRSGGLTILRRTTLQAMYSTNGGKTKCTSSSFGYARHPTEWKIKGHCA</sequence>
<proteinExistence type="predicted"/>
<evidence type="ECO:0000313" key="2">
    <source>
        <dbReference type="Proteomes" id="UP001159405"/>
    </source>
</evidence>
<reference evidence="1 2" key="1">
    <citation type="submission" date="2022-05" db="EMBL/GenBank/DDBJ databases">
        <authorList>
            <consortium name="Genoscope - CEA"/>
            <person name="William W."/>
        </authorList>
    </citation>
    <scope>NUCLEOTIDE SEQUENCE [LARGE SCALE GENOMIC DNA]</scope>
</reference>
<gene>
    <name evidence="1" type="ORF">PLOB_00037503</name>
</gene>
<evidence type="ECO:0008006" key="3">
    <source>
        <dbReference type="Google" id="ProtNLM"/>
    </source>
</evidence>